<evidence type="ECO:0000256" key="7">
    <source>
        <dbReference type="ARBA" id="ARBA00053101"/>
    </source>
</evidence>
<keyword evidence="6" id="KW-0472">Membrane</keyword>
<dbReference type="WBParaSite" id="TMUE_3000014733.1">
    <property type="protein sequence ID" value="TMUE_3000014733.1"/>
    <property type="gene ID" value="WBGene00290527"/>
</dbReference>
<dbReference type="STRING" id="70415.A0A5S6R5M3"/>
<dbReference type="PROSITE" id="PS51497">
    <property type="entry name" value="UMA"/>
    <property type="match status" value="1"/>
</dbReference>
<dbReference type="GO" id="GO:0031902">
    <property type="term" value="C:late endosome membrane"/>
    <property type="evidence" value="ECO:0007669"/>
    <property type="project" value="UniProtKB-SubCell"/>
</dbReference>
<reference evidence="10" key="2">
    <citation type="submission" date="2014-03" db="EMBL/GenBank/DDBJ databases">
        <title>The whipworm genome and dual-species transcriptomics of an intimate host-pathogen interaction.</title>
        <authorList>
            <person name="Foth B.J."/>
            <person name="Tsai I.J."/>
            <person name="Reid A.J."/>
            <person name="Bancroft A.J."/>
            <person name="Nichol S."/>
            <person name="Tracey A."/>
            <person name="Holroyd N."/>
            <person name="Cotton J.A."/>
            <person name="Stanley E.J."/>
            <person name="Zarowiecki M."/>
            <person name="Liu J.Z."/>
            <person name="Huckvale T."/>
            <person name="Cooper P.J."/>
            <person name="Grencis R.K."/>
            <person name="Berriman M."/>
        </authorList>
    </citation>
    <scope>NUCLEOTIDE SEQUENCE [LARGE SCALE GENOMIC DNA]</scope>
    <source>
        <strain evidence="10">Edinburgh</strain>
    </source>
</reference>
<dbReference type="InterPro" id="IPR023340">
    <property type="entry name" value="UMA"/>
</dbReference>
<reference evidence="10" key="1">
    <citation type="submission" date="2013-11" db="EMBL/GenBank/DDBJ databases">
        <authorList>
            <person name="Aslett M."/>
        </authorList>
    </citation>
    <scope>NUCLEOTIDE SEQUENCE [LARGE SCALE GENOMIC DNA]</scope>
    <source>
        <strain evidence="10">Edinburgh</strain>
    </source>
</reference>
<evidence type="ECO:0000256" key="2">
    <source>
        <dbReference type="ARBA" id="ARBA00010432"/>
    </source>
</evidence>
<evidence type="ECO:0000256" key="5">
    <source>
        <dbReference type="ARBA" id="ARBA00022927"/>
    </source>
</evidence>
<evidence type="ECO:0000256" key="1">
    <source>
        <dbReference type="ARBA" id="ARBA00004633"/>
    </source>
</evidence>
<accession>A0A5S6R5M3</accession>
<name>A0A5S6R5M3_TRIMR</name>
<dbReference type="GO" id="GO:0000813">
    <property type="term" value="C:ESCRT I complex"/>
    <property type="evidence" value="ECO:0007669"/>
    <property type="project" value="InterPro"/>
</dbReference>
<keyword evidence="4" id="KW-0967">Endosome</keyword>
<evidence type="ECO:0000313" key="10">
    <source>
        <dbReference type="Proteomes" id="UP000046395"/>
    </source>
</evidence>
<dbReference type="GO" id="GO:0042058">
    <property type="term" value="P:regulation of epidermal growth factor receptor signaling pathway"/>
    <property type="evidence" value="ECO:0007669"/>
    <property type="project" value="TreeGrafter"/>
</dbReference>
<organism evidence="10 11">
    <name type="scientific">Trichuris muris</name>
    <name type="common">Mouse whipworm</name>
    <dbReference type="NCBI Taxonomy" id="70415"/>
    <lineage>
        <taxon>Eukaryota</taxon>
        <taxon>Metazoa</taxon>
        <taxon>Ecdysozoa</taxon>
        <taxon>Nematoda</taxon>
        <taxon>Enoplea</taxon>
        <taxon>Dorylaimia</taxon>
        <taxon>Trichinellida</taxon>
        <taxon>Trichuridae</taxon>
        <taxon>Trichuris</taxon>
    </lineage>
</organism>
<proteinExistence type="inferred from homology"/>
<dbReference type="InterPro" id="IPR018798">
    <property type="entry name" value="MVB12A/B"/>
</dbReference>
<dbReference type="Proteomes" id="UP000046395">
    <property type="component" value="Unassembled WGS sequence"/>
</dbReference>
<evidence type="ECO:0000256" key="3">
    <source>
        <dbReference type="ARBA" id="ARBA00022448"/>
    </source>
</evidence>
<dbReference type="FunFam" id="2.100.10.50:FF:000002">
    <property type="entry name" value="Multivesicular body subunit 12B"/>
    <property type="match status" value="1"/>
</dbReference>
<dbReference type="Gene3D" id="2.100.10.50">
    <property type="match status" value="1"/>
</dbReference>
<sequence>MDDINDDVDKRPPALTDIIIVSDKANVPNHFHPILKARDDPTYDVDLWKEGFFAILRPCRYLCISRWPGAAPEPGTIVADICLINDKDKVPEDYKPIEWTYDTREKALRRKQICVKRLIKKRAIDAVCDIAIFAKQKKPPGTFFYAGDIDGLLLCFRYVPVFTRYEYVGSRLVQISQEYESDDSDDGCERLLRFRPGLPPLPIPPIDPNAKHANHKCPSRRINGAQPQDHHRAIDDVPFELSPKLAAYAEKASNMGALPVLPASLTLLANTFKYSFNLEESSL</sequence>
<dbReference type="PROSITE" id="PS51498">
    <property type="entry name" value="MABP"/>
    <property type="match status" value="1"/>
</dbReference>
<dbReference type="InterPro" id="IPR040297">
    <property type="entry name" value="MVB12B"/>
</dbReference>
<evidence type="ECO:0000256" key="6">
    <source>
        <dbReference type="ARBA" id="ARBA00023136"/>
    </source>
</evidence>
<protein>
    <submittedName>
        <fullName evidence="11">MABP domain-containing protein</fullName>
    </submittedName>
</protein>
<feature type="domain" description="UMA" evidence="8">
    <location>
        <begin position="234"/>
        <end position="283"/>
    </location>
</feature>
<dbReference type="AlphaFoldDB" id="A0A5S6R5M3"/>
<dbReference type="GO" id="GO:0046755">
    <property type="term" value="P:viral budding"/>
    <property type="evidence" value="ECO:0007669"/>
    <property type="project" value="TreeGrafter"/>
</dbReference>
<keyword evidence="10" id="KW-1185">Reference proteome</keyword>
<comment type="subcellular location">
    <subcellularLocation>
        <location evidence="1">Late endosome membrane</location>
        <topology evidence="1">Peripheral membrane protein</topology>
    </subcellularLocation>
</comment>
<feature type="domain" description="MABP" evidence="9">
    <location>
        <begin position="12"/>
        <end position="160"/>
    </location>
</feature>
<keyword evidence="3" id="KW-0813">Transport</keyword>
<dbReference type="InterPro" id="IPR023341">
    <property type="entry name" value="MABP"/>
</dbReference>
<evidence type="ECO:0000259" key="8">
    <source>
        <dbReference type="PROSITE" id="PS51497"/>
    </source>
</evidence>
<evidence type="ECO:0000256" key="4">
    <source>
        <dbReference type="ARBA" id="ARBA00022753"/>
    </source>
</evidence>
<evidence type="ECO:0000259" key="9">
    <source>
        <dbReference type="PROSITE" id="PS51498"/>
    </source>
</evidence>
<reference evidence="11" key="3">
    <citation type="submission" date="2019-12" db="UniProtKB">
        <authorList>
            <consortium name="WormBaseParasite"/>
        </authorList>
    </citation>
    <scope>IDENTIFICATION</scope>
</reference>
<evidence type="ECO:0000313" key="11">
    <source>
        <dbReference type="WBParaSite" id="TMUE_3000014733.1"/>
    </source>
</evidence>
<dbReference type="GO" id="GO:0015031">
    <property type="term" value="P:protein transport"/>
    <property type="evidence" value="ECO:0007669"/>
    <property type="project" value="UniProtKB-KW"/>
</dbReference>
<dbReference type="WBParaSite" id="TMUE_3000014733.2">
    <property type="protein sequence ID" value="TMUE_3000014733.2"/>
    <property type="gene ID" value="WBGene00290527"/>
</dbReference>
<comment type="similarity">
    <text evidence="2">Belongs to the MVB12 family.</text>
</comment>
<keyword evidence="5" id="KW-0653">Protein transport</keyword>
<dbReference type="Pfam" id="PF10240">
    <property type="entry name" value="DUF2464"/>
    <property type="match status" value="1"/>
</dbReference>
<dbReference type="PANTHER" id="PTHR31547">
    <property type="entry name" value="MULTIVESICULAR BODY SUBUNIT 12B"/>
    <property type="match status" value="1"/>
</dbReference>
<comment type="function">
    <text evidence="7">Component of the ESCRT-I complex, a regulator of vesicular trafficking process. Required for the sorting of endocytic ubiquitinated cargos into multivesicular bodies.</text>
</comment>
<dbReference type="PANTHER" id="PTHR31547:SF1">
    <property type="entry name" value="MULTIVESICULAR BODY SUBUNIT 12B"/>
    <property type="match status" value="1"/>
</dbReference>
<dbReference type="GO" id="GO:0019075">
    <property type="term" value="P:virus maturation"/>
    <property type="evidence" value="ECO:0007669"/>
    <property type="project" value="TreeGrafter"/>
</dbReference>